<dbReference type="AlphaFoldDB" id="A0A6F8XS66"/>
<evidence type="ECO:0000259" key="12">
    <source>
        <dbReference type="PROSITE" id="PS50928"/>
    </source>
</evidence>
<evidence type="ECO:0000256" key="10">
    <source>
        <dbReference type="RuleBase" id="RU363032"/>
    </source>
</evidence>
<evidence type="ECO:0000256" key="2">
    <source>
        <dbReference type="ARBA" id="ARBA00004651"/>
    </source>
</evidence>
<dbReference type="Pfam" id="PF17210">
    <property type="entry name" value="SdrD_B"/>
    <property type="match status" value="1"/>
</dbReference>
<dbReference type="KEGG" id="pfla:Pflav_030470"/>
<feature type="transmembrane region" description="Helical" evidence="10">
    <location>
        <begin position="126"/>
        <end position="146"/>
    </location>
</feature>
<evidence type="ECO:0000256" key="8">
    <source>
        <dbReference type="ARBA" id="ARBA00022989"/>
    </source>
</evidence>
<gene>
    <name evidence="13" type="ORF">Pflav_030470</name>
</gene>
<evidence type="ECO:0000256" key="4">
    <source>
        <dbReference type="ARBA" id="ARBA00022475"/>
    </source>
</evidence>
<feature type="transmembrane region" description="Helical" evidence="10">
    <location>
        <begin position="324"/>
        <end position="345"/>
    </location>
</feature>
<dbReference type="InterPro" id="IPR033764">
    <property type="entry name" value="Sdr_B"/>
</dbReference>
<feature type="transmembrane region" description="Helical" evidence="10">
    <location>
        <begin position="366"/>
        <end position="387"/>
    </location>
</feature>
<reference evidence="13 14" key="1">
    <citation type="submission" date="2020-03" db="EMBL/GenBank/DDBJ databases">
        <title>Whole genome shotgun sequence of Phytohabitans flavus NBRC 107702.</title>
        <authorList>
            <person name="Komaki H."/>
            <person name="Tamura T."/>
        </authorList>
    </citation>
    <scope>NUCLEOTIDE SEQUENCE [LARGE SCALE GENOMIC DNA]</scope>
    <source>
        <strain evidence="13 14">NBRC 107702</strain>
    </source>
</reference>
<feature type="compositionally biased region" description="Polar residues" evidence="11">
    <location>
        <begin position="1"/>
        <end position="12"/>
    </location>
</feature>
<feature type="transmembrane region" description="Helical" evidence="10">
    <location>
        <begin position="34"/>
        <end position="53"/>
    </location>
</feature>
<evidence type="ECO:0000256" key="1">
    <source>
        <dbReference type="ARBA" id="ARBA00004613"/>
    </source>
</evidence>
<keyword evidence="14" id="KW-1185">Reference proteome</keyword>
<dbReference type="RefSeq" id="WP_232071402.1">
    <property type="nucleotide sequence ID" value="NZ_AP022870.1"/>
</dbReference>
<dbReference type="PANTHER" id="PTHR43227">
    <property type="entry name" value="BLL4140 PROTEIN"/>
    <property type="match status" value="1"/>
</dbReference>
<dbReference type="InterPro" id="IPR000515">
    <property type="entry name" value="MetI-like"/>
</dbReference>
<keyword evidence="9 10" id="KW-0472">Membrane</keyword>
<evidence type="ECO:0000256" key="6">
    <source>
        <dbReference type="ARBA" id="ARBA00022692"/>
    </source>
</evidence>
<dbReference type="Proteomes" id="UP000502508">
    <property type="component" value="Chromosome"/>
</dbReference>
<dbReference type="EMBL" id="AP022870">
    <property type="protein sequence ID" value="BCB76637.1"/>
    <property type="molecule type" value="Genomic_DNA"/>
</dbReference>
<evidence type="ECO:0000313" key="13">
    <source>
        <dbReference type="EMBL" id="BCB76637.1"/>
    </source>
</evidence>
<dbReference type="InterPro" id="IPR035906">
    <property type="entry name" value="MetI-like_sf"/>
</dbReference>
<comment type="similarity">
    <text evidence="10">Belongs to the binding-protein-dependent transport system permease family.</text>
</comment>
<evidence type="ECO:0000256" key="9">
    <source>
        <dbReference type="ARBA" id="ARBA00023136"/>
    </source>
</evidence>
<evidence type="ECO:0000256" key="5">
    <source>
        <dbReference type="ARBA" id="ARBA00022525"/>
    </source>
</evidence>
<dbReference type="SUPFAM" id="SSF161098">
    <property type="entry name" value="MetI-like"/>
    <property type="match status" value="1"/>
</dbReference>
<dbReference type="CDD" id="cd06261">
    <property type="entry name" value="TM_PBP2"/>
    <property type="match status" value="1"/>
</dbReference>
<keyword evidence="6 10" id="KW-0812">Transmembrane</keyword>
<evidence type="ECO:0000256" key="7">
    <source>
        <dbReference type="ARBA" id="ARBA00022729"/>
    </source>
</evidence>
<reference evidence="13 14" key="2">
    <citation type="submission" date="2020-03" db="EMBL/GenBank/DDBJ databases">
        <authorList>
            <person name="Ichikawa N."/>
            <person name="Kimura A."/>
            <person name="Kitahashi Y."/>
            <person name="Uohara A."/>
        </authorList>
    </citation>
    <scope>NUCLEOTIDE SEQUENCE [LARGE SCALE GENOMIC DNA]</scope>
    <source>
        <strain evidence="13 14">NBRC 107702</strain>
    </source>
</reference>
<keyword evidence="5" id="KW-0964">Secreted</keyword>
<dbReference type="GO" id="GO:0005576">
    <property type="term" value="C:extracellular region"/>
    <property type="evidence" value="ECO:0007669"/>
    <property type="project" value="UniProtKB-SubCell"/>
</dbReference>
<evidence type="ECO:0000256" key="3">
    <source>
        <dbReference type="ARBA" id="ARBA00022448"/>
    </source>
</evidence>
<organism evidence="13 14">
    <name type="scientific">Phytohabitans flavus</name>
    <dbReference type="NCBI Taxonomy" id="1076124"/>
    <lineage>
        <taxon>Bacteria</taxon>
        <taxon>Bacillati</taxon>
        <taxon>Actinomycetota</taxon>
        <taxon>Actinomycetes</taxon>
        <taxon>Micromonosporales</taxon>
        <taxon>Micromonosporaceae</taxon>
    </lineage>
</organism>
<comment type="subcellular location">
    <subcellularLocation>
        <location evidence="2 10">Cell membrane</location>
        <topology evidence="2 10">Multi-pass membrane protein</topology>
    </subcellularLocation>
    <subcellularLocation>
        <location evidence="1">Secreted</location>
    </subcellularLocation>
</comment>
<sequence>MVATQPKPTRTVSRPSPAPARPHHRPPGRWRQPLLAAAFLAPALSILAVWIVYPTVRTVLRSLFGRDPQDFVGLDNYHTLFTTDTLTMAIRNNALWVAVVPLTVTAIGTVLAVLTERIRWAAAFRTAVFMPMAVSMFAAGVIWHVMAEKDPQRGTLNAVVGVVHDAVNPTGVLATGRPSTPALTGDPGSGIALRDPVRPGQSAPLGLTGIPTREVPPGSVPAAIPAAGPDQITGTVFRDFSPGGGQPGVVEPGEAGIPGATVELRDTGGRVLATTHTSADGGFRFSGLDPGDYRVAIGRDTFAAPFEGVDWLGPKLITPTIMIAYTWMWAGFAMVLIAAGLAAIPRDVLDAARIDGASEWQVFRRVTVPLLAPVLTVVLVTMVVNVLKVFDIVMAVAGESTQDDANVIALAMWRTSFTGANNYGLGSAISVVLFLLVLPALALNIRRFRREGRR</sequence>
<feature type="domain" description="ABC transmembrane type-1" evidence="12">
    <location>
        <begin position="90"/>
        <end position="444"/>
    </location>
</feature>
<keyword evidence="4" id="KW-1003">Cell membrane</keyword>
<keyword evidence="8 10" id="KW-1133">Transmembrane helix</keyword>
<dbReference type="PROSITE" id="PS50928">
    <property type="entry name" value="ABC_TM1"/>
    <property type="match status" value="1"/>
</dbReference>
<evidence type="ECO:0000256" key="11">
    <source>
        <dbReference type="SAM" id="MobiDB-lite"/>
    </source>
</evidence>
<dbReference type="GO" id="GO:0055085">
    <property type="term" value="P:transmembrane transport"/>
    <property type="evidence" value="ECO:0007669"/>
    <property type="project" value="InterPro"/>
</dbReference>
<proteinExistence type="inferred from homology"/>
<dbReference type="Pfam" id="PF00528">
    <property type="entry name" value="BPD_transp_1"/>
    <property type="match status" value="1"/>
</dbReference>
<feature type="transmembrane region" description="Helical" evidence="10">
    <location>
        <begin position="423"/>
        <end position="445"/>
    </location>
</feature>
<accession>A0A6F8XS66</accession>
<name>A0A6F8XS66_9ACTN</name>
<dbReference type="GO" id="GO:0005886">
    <property type="term" value="C:plasma membrane"/>
    <property type="evidence" value="ECO:0007669"/>
    <property type="project" value="UniProtKB-SubCell"/>
</dbReference>
<feature type="transmembrane region" description="Helical" evidence="10">
    <location>
        <begin position="94"/>
        <end position="114"/>
    </location>
</feature>
<protein>
    <submittedName>
        <fullName evidence="13">ABC transporter permease</fullName>
    </submittedName>
</protein>
<keyword evidence="7" id="KW-0732">Signal</keyword>
<evidence type="ECO:0000313" key="14">
    <source>
        <dbReference type="Proteomes" id="UP000502508"/>
    </source>
</evidence>
<dbReference type="InterPro" id="IPR050809">
    <property type="entry name" value="UgpAE/MalFG_permease"/>
</dbReference>
<keyword evidence="3 10" id="KW-0813">Transport</keyword>
<feature type="region of interest" description="Disordered" evidence="11">
    <location>
        <begin position="1"/>
        <end position="27"/>
    </location>
</feature>
<dbReference type="SUPFAM" id="SSF49478">
    <property type="entry name" value="Cna protein B-type domain"/>
    <property type="match status" value="1"/>
</dbReference>
<dbReference type="PANTHER" id="PTHR43227:SF8">
    <property type="entry name" value="DIACETYLCHITOBIOSE UPTAKE SYSTEM PERMEASE PROTEIN DASB"/>
    <property type="match status" value="1"/>
</dbReference>
<dbReference type="Gene3D" id="1.10.3720.10">
    <property type="entry name" value="MetI-like"/>
    <property type="match status" value="2"/>
</dbReference>